<dbReference type="OrthoDB" id="380740at2759"/>
<organism evidence="2 3">
    <name type="scientific">Plasmodium fragile</name>
    <dbReference type="NCBI Taxonomy" id="5857"/>
    <lineage>
        <taxon>Eukaryota</taxon>
        <taxon>Sar</taxon>
        <taxon>Alveolata</taxon>
        <taxon>Apicomplexa</taxon>
        <taxon>Aconoidasida</taxon>
        <taxon>Haemosporida</taxon>
        <taxon>Plasmodiidae</taxon>
        <taxon>Plasmodium</taxon>
        <taxon>Plasmodium (Plasmodium)</taxon>
    </lineage>
</organism>
<protein>
    <recommendedName>
        <fullName evidence="1">Plasmodium RESA N-terminal domain-containing protein</fullName>
    </recommendedName>
</protein>
<reference evidence="2 3" key="1">
    <citation type="submission" date="2014-03" db="EMBL/GenBank/DDBJ databases">
        <title>The Genome Sequence of Plasmodium fragile nilgiri.</title>
        <authorList>
            <consortium name="The Broad Institute Genomics Platform"/>
            <consortium name="The Broad Institute Genome Sequencing Center for Infectious Disease"/>
            <person name="Neafsey D."/>
            <person name="Duraisingh M."/>
            <person name="Young S.K."/>
            <person name="Zeng Q."/>
            <person name="Gargeya S."/>
            <person name="Abouelleil A."/>
            <person name="Alvarado L."/>
            <person name="Chapman S.B."/>
            <person name="Gainer-Dewar J."/>
            <person name="Goldberg J."/>
            <person name="Griggs A."/>
            <person name="Gujja S."/>
            <person name="Hansen M."/>
            <person name="Howarth C."/>
            <person name="Imamovic A."/>
            <person name="Larimer J."/>
            <person name="Pearson M."/>
            <person name="Poon T.W."/>
            <person name="Priest M."/>
            <person name="Roberts A."/>
            <person name="Saif S."/>
            <person name="Shea T."/>
            <person name="Sykes S."/>
            <person name="Wortman J."/>
            <person name="Nusbaum C."/>
            <person name="Birren B."/>
        </authorList>
    </citation>
    <scope>NUCLEOTIDE SEQUENCE [LARGE SCALE GENOMIC DNA]</scope>
    <source>
        <strain evidence="3">nilgiri</strain>
    </source>
</reference>
<dbReference type="InterPro" id="IPR006526">
    <property type="entry name" value="Export_prot_PHISTa/b/c"/>
</dbReference>
<evidence type="ECO:0000259" key="1">
    <source>
        <dbReference type="Pfam" id="PF09687"/>
    </source>
</evidence>
<dbReference type="PANTHER" id="PTHR36193">
    <property type="entry name" value="PHISTB DOMAIN-CONTAINING RESA-LIKE PROTEIN 1"/>
    <property type="match status" value="1"/>
</dbReference>
<name>A0A0D9QKQ6_PLAFR</name>
<dbReference type="AlphaFoldDB" id="A0A0D9QKQ6"/>
<evidence type="ECO:0000313" key="3">
    <source>
        <dbReference type="Proteomes" id="UP000054561"/>
    </source>
</evidence>
<keyword evidence="3" id="KW-1185">Reference proteome</keyword>
<dbReference type="GeneID" id="24268038"/>
<dbReference type="OMA" id="NCRYNAL"/>
<sequence length="262" mass="31293">MMEFIFKLKIKNEVFQNKMNVFPFSGMDVSQTQISNRYLSHLCKNNNCRYNALKNKNDQTNSIASKVNSCCGRQNKCIGMYCDTNKDKNAPVTMNSVDVAIMRKKCFKEHRHLTEEELYHLVNTLERVPYKCDMNSIWWQLRYIEACKFDNIEERLSKHLNVLAKKYKADDAFLEDKLEYYSYIIYRRKKEHEVFYNMRFYALLDRESFELKEFIDIINESRDAISKFGNELMSTSESLFKEKGKERNVIIEKIMNSYFGND</sequence>
<dbReference type="EMBL" id="KQ001672">
    <property type="protein sequence ID" value="KJP87558.1"/>
    <property type="molecule type" value="Genomic_DNA"/>
</dbReference>
<dbReference type="Pfam" id="PF09687">
    <property type="entry name" value="PRESAN"/>
    <property type="match status" value="1"/>
</dbReference>
<evidence type="ECO:0000313" key="2">
    <source>
        <dbReference type="EMBL" id="KJP87558.1"/>
    </source>
</evidence>
<accession>A0A0D9QKQ6</accession>
<dbReference type="InterPro" id="IPR044885">
    <property type="entry name" value="PRESA_N_sf"/>
</dbReference>
<dbReference type="Gene3D" id="6.10.280.180">
    <property type="entry name" value="Plasmodium RESA, N-terminal helical domain"/>
    <property type="match status" value="1"/>
</dbReference>
<dbReference type="VEuPathDB" id="PlasmoDB:AK88_02724"/>
<dbReference type="PANTHER" id="PTHR36193:SF23">
    <property type="entry name" value="PHISTB DOMAIN-CONTAINING RESA-LIKE PROTEIN 1"/>
    <property type="match status" value="1"/>
</dbReference>
<dbReference type="NCBIfam" id="TIGR01639">
    <property type="entry name" value="P_fal_TIGR01639"/>
    <property type="match status" value="1"/>
</dbReference>
<gene>
    <name evidence="2" type="ORF">AK88_02724</name>
</gene>
<dbReference type="InterPro" id="IPR019111">
    <property type="entry name" value="PRESA_N"/>
</dbReference>
<proteinExistence type="predicted"/>
<dbReference type="Proteomes" id="UP000054561">
    <property type="component" value="Unassembled WGS sequence"/>
</dbReference>
<feature type="domain" description="Plasmodium RESA N-terminal" evidence="1">
    <location>
        <begin position="113"/>
        <end position="232"/>
    </location>
</feature>
<dbReference type="RefSeq" id="XP_012335772.1">
    <property type="nucleotide sequence ID" value="XM_012480349.1"/>
</dbReference>